<keyword evidence="2" id="KW-1185">Reference proteome</keyword>
<evidence type="ECO:0000313" key="2">
    <source>
        <dbReference type="Proteomes" id="UP000839052"/>
    </source>
</evidence>
<protein>
    <recommendedName>
        <fullName evidence="3">Transposase</fullName>
    </recommendedName>
</protein>
<dbReference type="Proteomes" id="UP000839052">
    <property type="component" value="Chromosome"/>
</dbReference>
<organism evidence="1 2">
    <name type="scientific">Candidatus Nitrotoga arctica</name>
    <dbReference type="NCBI Taxonomy" id="453162"/>
    <lineage>
        <taxon>Bacteria</taxon>
        <taxon>Pseudomonadati</taxon>
        <taxon>Pseudomonadota</taxon>
        <taxon>Betaproteobacteria</taxon>
        <taxon>Nitrosomonadales</taxon>
        <taxon>Gallionellaceae</taxon>
        <taxon>Candidatus Nitrotoga</taxon>
    </lineage>
</organism>
<sequence>MHQFTACHSKAKGLITLRRPNLKVGKNHLRHVAIVNHTEARFEVELRYEACTEPFNNAPRGLV</sequence>
<proteinExistence type="predicted"/>
<accession>A0ABM8YY71</accession>
<reference evidence="1 2" key="1">
    <citation type="submission" date="2021-10" db="EMBL/GenBank/DDBJ databases">
        <authorList>
            <person name="Koch H."/>
        </authorList>
    </citation>
    <scope>NUCLEOTIDE SEQUENCE [LARGE SCALE GENOMIC DNA]</scope>
    <source>
        <strain evidence="1">6680</strain>
    </source>
</reference>
<evidence type="ECO:0000313" key="1">
    <source>
        <dbReference type="EMBL" id="CAG9932524.1"/>
    </source>
</evidence>
<name>A0ABM8YY71_9PROT</name>
<evidence type="ECO:0008006" key="3">
    <source>
        <dbReference type="Google" id="ProtNLM"/>
    </source>
</evidence>
<gene>
    <name evidence="1" type="ORF">NTG6680_1271</name>
</gene>
<dbReference type="EMBL" id="OU912926">
    <property type="protein sequence ID" value="CAG9932524.1"/>
    <property type="molecule type" value="Genomic_DNA"/>
</dbReference>